<reference evidence="2 3" key="1">
    <citation type="submission" date="2014-04" db="EMBL/GenBank/DDBJ databases">
        <title>Evolutionary Origins and Diversification of the Mycorrhizal Mutualists.</title>
        <authorList>
            <consortium name="DOE Joint Genome Institute"/>
            <consortium name="Mycorrhizal Genomics Consortium"/>
            <person name="Kohler A."/>
            <person name="Kuo A."/>
            <person name="Nagy L.G."/>
            <person name="Floudas D."/>
            <person name="Copeland A."/>
            <person name="Barry K.W."/>
            <person name="Cichocki N."/>
            <person name="Veneault-Fourrey C."/>
            <person name="LaButti K."/>
            <person name="Lindquist E.A."/>
            <person name="Lipzen A."/>
            <person name="Lundell T."/>
            <person name="Morin E."/>
            <person name="Murat C."/>
            <person name="Riley R."/>
            <person name="Ohm R."/>
            <person name="Sun H."/>
            <person name="Tunlid A."/>
            <person name="Henrissat B."/>
            <person name="Grigoriev I.V."/>
            <person name="Hibbett D.S."/>
            <person name="Martin F."/>
        </authorList>
    </citation>
    <scope>NUCLEOTIDE SEQUENCE [LARGE SCALE GENOMIC DNA]</scope>
    <source>
        <strain evidence="2 3">Koide BX008</strain>
    </source>
</reference>
<feature type="compositionally biased region" description="Polar residues" evidence="1">
    <location>
        <begin position="38"/>
        <end position="50"/>
    </location>
</feature>
<feature type="region of interest" description="Disordered" evidence="1">
    <location>
        <begin position="15"/>
        <end position="50"/>
    </location>
</feature>
<dbReference type="InParanoid" id="A0A0C2S5T6"/>
<evidence type="ECO:0000313" key="2">
    <source>
        <dbReference type="EMBL" id="KIL58100.1"/>
    </source>
</evidence>
<sequence length="74" mass="8082">MVCPMRLQTPFIDTRTATSADEVQEQCSESRGKRKQGHTNIANSRGSTSILAPATPLPKSAYFYPIIADVPSRS</sequence>
<feature type="compositionally biased region" description="Polar residues" evidence="1">
    <location>
        <begin position="15"/>
        <end position="29"/>
    </location>
</feature>
<accession>A0A0C2S5T6</accession>
<protein>
    <submittedName>
        <fullName evidence="2">Uncharacterized protein</fullName>
    </submittedName>
</protein>
<keyword evidence="3" id="KW-1185">Reference proteome</keyword>
<proteinExistence type="predicted"/>
<evidence type="ECO:0000313" key="3">
    <source>
        <dbReference type="Proteomes" id="UP000054549"/>
    </source>
</evidence>
<name>A0A0C2S5T6_AMAMK</name>
<gene>
    <name evidence="2" type="ORF">M378DRAFT_170983</name>
</gene>
<dbReference type="EMBL" id="KN818347">
    <property type="protein sequence ID" value="KIL58100.1"/>
    <property type="molecule type" value="Genomic_DNA"/>
</dbReference>
<organism evidence="2 3">
    <name type="scientific">Amanita muscaria (strain Koide BX008)</name>
    <dbReference type="NCBI Taxonomy" id="946122"/>
    <lineage>
        <taxon>Eukaryota</taxon>
        <taxon>Fungi</taxon>
        <taxon>Dikarya</taxon>
        <taxon>Basidiomycota</taxon>
        <taxon>Agaricomycotina</taxon>
        <taxon>Agaricomycetes</taxon>
        <taxon>Agaricomycetidae</taxon>
        <taxon>Agaricales</taxon>
        <taxon>Pluteineae</taxon>
        <taxon>Amanitaceae</taxon>
        <taxon>Amanita</taxon>
    </lineage>
</organism>
<dbReference type="HOGENOM" id="CLU_2687265_0_0_1"/>
<dbReference type="AlphaFoldDB" id="A0A0C2S5T6"/>
<dbReference type="Proteomes" id="UP000054549">
    <property type="component" value="Unassembled WGS sequence"/>
</dbReference>
<evidence type="ECO:0000256" key="1">
    <source>
        <dbReference type="SAM" id="MobiDB-lite"/>
    </source>
</evidence>